<sequence length="109" mass="12801">MIVQIYQKFIQEQHVCLFQGSMILEFVFMDDSTRPHSANIVNECLQSEDTIRMDWSAFSPDFNPVEHVWDLLDQRVVACQPLSTYLPEPGLRRTLLDEWCNIPQNQIDN</sequence>
<evidence type="ECO:0000313" key="1">
    <source>
        <dbReference type="EMBL" id="GFY13666.1"/>
    </source>
</evidence>
<organism evidence="1 2">
    <name type="scientific">Trichonephila clavipes</name>
    <name type="common">Golden silk orbweaver</name>
    <name type="synonym">Nephila clavipes</name>
    <dbReference type="NCBI Taxonomy" id="2585209"/>
    <lineage>
        <taxon>Eukaryota</taxon>
        <taxon>Metazoa</taxon>
        <taxon>Ecdysozoa</taxon>
        <taxon>Arthropoda</taxon>
        <taxon>Chelicerata</taxon>
        <taxon>Arachnida</taxon>
        <taxon>Araneae</taxon>
        <taxon>Araneomorphae</taxon>
        <taxon>Entelegynae</taxon>
        <taxon>Araneoidea</taxon>
        <taxon>Nephilidae</taxon>
        <taxon>Trichonephila</taxon>
    </lineage>
</organism>
<dbReference type="AlphaFoldDB" id="A0A8X6SK40"/>
<name>A0A8X6SK40_TRICX</name>
<protein>
    <submittedName>
        <fullName evidence="1">Transposable element Tcb1 transposase</fullName>
    </submittedName>
</protein>
<dbReference type="Gene3D" id="3.30.420.10">
    <property type="entry name" value="Ribonuclease H-like superfamily/Ribonuclease H"/>
    <property type="match status" value="1"/>
</dbReference>
<comment type="caution">
    <text evidence="1">The sequence shown here is derived from an EMBL/GenBank/DDBJ whole genome shotgun (WGS) entry which is preliminary data.</text>
</comment>
<proteinExistence type="predicted"/>
<reference evidence="1" key="1">
    <citation type="submission" date="2020-08" db="EMBL/GenBank/DDBJ databases">
        <title>Multicomponent nature underlies the extraordinary mechanical properties of spider dragline silk.</title>
        <authorList>
            <person name="Kono N."/>
            <person name="Nakamura H."/>
            <person name="Mori M."/>
            <person name="Yoshida Y."/>
            <person name="Ohtoshi R."/>
            <person name="Malay A.D."/>
            <person name="Moran D.A.P."/>
            <person name="Tomita M."/>
            <person name="Numata K."/>
            <person name="Arakawa K."/>
        </authorList>
    </citation>
    <scope>NUCLEOTIDE SEQUENCE</scope>
</reference>
<accession>A0A8X6SK40</accession>
<dbReference type="InterPro" id="IPR036397">
    <property type="entry name" value="RNaseH_sf"/>
</dbReference>
<keyword evidence="2" id="KW-1185">Reference proteome</keyword>
<dbReference type="EMBL" id="BMAU01021323">
    <property type="protein sequence ID" value="GFY13666.1"/>
    <property type="molecule type" value="Genomic_DNA"/>
</dbReference>
<dbReference type="Proteomes" id="UP000887159">
    <property type="component" value="Unassembled WGS sequence"/>
</dbReference>
<evidence type="ECO:0000313" key="2">
    <source>
        <dbReference type="Proteomes" id="UP000887159"/>
    </source>
</evidence>
<gene>
    <name evidence="1" type="primary">TCB1_344</name>
    <name evidence="1" type="ORF">TNCV_4960361</name>
</gene>
<dbReference type="GO" id="GO:0003676">
    <property type="term" value="F:nucleic acid binding"/>
    <property type="evidence" value="ECO:0007669"/>
    <property type="project" value="InterPro"/>
</dbReference>